<keyword evidence="3" id="KW-1185">Reference proteome</keyword>
<proteinExistence type="predicted"/>
<evidence type="ECO:0000313" key="2">
    <source>
        <dbReference type="EMBL" id="SER41037.1"/>
    </source>
</evidence>
<accession>A0A1H9NYZ5</accession>
<keyword evidence="1" id="KW-0732">Signal</keyword>
<dbReference type="STRING" id="137733.SAMN05421767_1487"/>
<dbReference type="AlphaFoldDB" id="A0A1H9NYZ5"/>
<reference evidence="2 3" key="1">
    <citation type="submission" date="2016-10" db="EMBL/GenBank/DDBJ databases">
        <authorList>
            <person name="de Groot N.N."/>
        </authorList>
    </citation>
    <scope>NUCLEOTIDE SEQUENCE [LARGE SCALE GENOMIC DNA]</scope>
    <source>
        <strain evidence="2 3">DSM 15827</strain>
    </source>
</reference>
<feature type="signal peptide" evidence="1">
    <location>
        <begin position="1"/>
        <end position="22"/>
    </location>
</feature>
<evidence type="ECO:0000313" key="3">
    <source>
        <dbReference type="Proteomes" id="UP000198556"/>
    </source>
</evidence>
<feature type="chain" id="PRO_5038412704" evidence="1">
    <location>
        <begin position="23"/>
        <end position="76"/>
    </location>
</feature>
<sequence length="76" mass="8240">MKTNETKMKKMMVKGVCSVALAGTVFGTVAPMVENNVAMAIETAPEDGIVLWDNHGEPSVKDWAENTVEHCPAEYS</sequence>
<dbReference type="RefSeq" id="WP_089747772.1">
    <property type="nucleotide sequence ID" value="NZ_FOGF01000048.1"/>
</dbReference>
<evidence type="ECO:0000256" key="1">
    <source>
        <dbReference type="SAM" id="SignalP"/>
    </source>
</evidence>
<gene>
    <name evidence="2" type="ORF">SAMN05421767_1487</name>
</gene>
<dbReference type="Proteomes" id="UP000198556">
    <property type="component" value="Unassembled WGS sequence"/>
</dbReference>
<protein>
    <submittedName>
        <fullName evidence="2">Uncharacterized protein</fullName>
    </submittedName>
</protein>
<name>A0A1H9NYZ5_9LACT</name>
<dbReference type="EMBL" id="FOGF01000048">
    <property type="protein sequence ID" value="SER41037.1"/>
    <property type="molecule type" value="Genomic_DNA"/>
</dbReference>
<organism evidence="2 3">
    <name type="scientific">Granulicatella balaenopterae</name>
    <dbReference type="NCBI Taxonomy" id="137733"/>
    <lineage>
        <taxon>Bacteria</taxon>
        <taxon>Bacillati</taxon>
        <taxon>Bacillota</taxon>
        <taxon>Bacilli</taxon>
        <taxon>Lactobacillales</taxon>
        <taxon>Carnobacteriaceae</taxon>
        <taxon>Granulicatella</taxon>
    </lineage>
</organism>